<evidence type="ECO:0000256" key="15">
    <source>
        <dbReference type="ARBA" id="ARBA00049229"/>
    </source>
</evidence>
<accession>A0A2W5T0H8</accession>
<dbReference type="InterPro" id="IPR033939">
    <property type="entry name" value="BCAT_family"/>
</dbReference>
<dbReference type="Gene3D" id="3.30.470.10">
    <property type="match status" value="1"/>
</dbReference>
<keyword evidence="11" id="KW-0663">Pyridoxal phosphate</keyword>
<keyword evidence="9" id="KW-0028">Amino-acid biosynthesis</keyword>
<dbReference type="UniPathway" id="UPA00047">
    <property type="reaction ID" value="UER00058"/>
</dbReference>
<keyword evidence="10 17" id="KW-0808">Transferase</keyword>
<gene>
    <name evidence="17" type="ORF">DI536_27070</name>
</gene>
<keyword evidence="8 17" id="KW-0032">Aminotransferase</keyword>
<comment type="catalytic activity">
    <reaction evidence="13">
        <text>L-valine + 2-oxoglutarate = 3-methyl-2-oxobutanoate + L-glutamate</text>
        <dbReference type="Rhea" id="RHEA:24813"/>
        <dbReference type="ChEBI" id="CHEBI:11851"/>
        <dbReference type="ChEBI" id="CHEBI:16810"/>
        <dbReference type="ChEBI" id="CHEBI:29985"/>
        <dbReference type="ChEBI" id="CHEBI:57762"/>
        <dbReference type="EC" id="2.6.1.42"/>
    </reaction>
</comment>
<evidence type="ECO:0000313" key="17">
    <source>
        <dbReference type="EMBL" id="PZR07537.1"/>
    </source>
</evidence>
<evidence type="ECO:0000313" key="18">
    <source>
        <dbReference type="Proteomes" id="UP000249061"/>
    </source>
</evidence>
<dbReference type="GO" id="GO:0009097">
    <property type="term" value="P:isoleucine biosynthetic process"/>
    <property type="evidence" value="ECO:0007669"/>
    <property type="project" value="UniProtKB-UniPathway"/>
</dbReference>
<comment type="pathway">
    <text evidence="5">Amino-acid biosynthesis; L-leucine biosynthesis; L-leucine from 3-methyl-2-oxobutanoate: step 4/4.</text>
</comment>
<comment type="caution">
    <text evidence="17">The sequence shown here is derived from an EMBL/GenBank/DDBJ whole genome shotgun (WGS) entry which is preliminary data.</text>
</comment>
<evidence type="ECO:0000256" key="5">
    <source>
        <dbReference type="ARBA" id="ARBA00005072"/>
    </source>
</evidence>
<feature type="modified residue" description="N6-(pyridoxal phosphate)lysine" evidence="16">
    <location>
        <position position="195"/>
    </location>
</feature>
<dbReference type="PANTHER" id="PTHR11825:SF44">
    <property type="entry name" value="BRANCHED-CHAIN-AMINO-ACID AMINOTRANSFERASE"/>
    <property type="match status" value="1"/>
</dbReference>
<evidence type="ECO:0000256" key="11">
    <source>
        <dbReference type="ARBA" id="ARBA00022898"/>
    </source>
</evidence>
<evidence type="ECO:0000256" key="10">
    <source>
        <dbReference type="ARBA" id="ARBA00022679"/>
    </source>
</evidence>
<comment type="catalytic activity">
    <reaction evidence="15">
        <text>L-leucine + 2-oxoglutarate = 4-methyl-2-oxopentanoate + L-glutamate</text>
        <dbReference type="Rhea" id="RHEA:18321"/>
        <dbReference type="ChEBI" id="CHEBI:16810"/>
        <dbReference type="ChEBI" id="CHEBI:17865"/>
        <dbReference type="ChEBI" id="CHEBI:29985"/>
        <dbReference type="ChEBI" id="CHEBI:57427"/>
        <dbReference type="EC" id="2.6.1.42"/>
    </reaction>
</comment>
<evidence type="ECO:0000256" key="2">
    <source>
        <dbReference type="ARBA" id="ARBA00003109"/>
    </source>
</evidence>
<evidence type="ECO:0000256" key="12">
    <source>
        <dbReference type="ARBA" id="ARBA00023304"/>
    </source>
</evidence>
<proteinExistence type="inferred from homology"/>
<dbReference type="Proteomes" id="UP000249061">
    <property type="component" value="Unassembled WGS sequence"/>
</dbReference>
<dbReference type="Gene3D" id="3.20.10.10">
    <property type="entry name" value="D-amino Acid Aminotransferase, subunit A, domain 2"/>
    <property type="match status" value="1"/>
</dbReference>
<keyword evidence="12" id="KW-0100">Branched-chain amino acid biosynthesis</keyword>
<dbReference type="NCBIfam" id="NF009897">
    <property type="entry name" value="PRK13357.1"/>
    <property type="match status" value="1"/>
</dbReference>
<dbReference type="Pfam" id="PF01063">
    <property type="entry name" value="Aminotran_4"/>
    <property type="match status" value="1"/>
</dbReference>
<evidence type="ECO:0000256" key="6">
    <source>
        <dbReference type="ARBA" id="ARBA00009320"/>
    </source>
</evidence>
<evidence type="ECO:0000256" key="7">
    <source>
        <dbReference type="ARBA" id="ARBA00013053"/>
    </source>
</evidence>
<dbReference type="InterPro" id="IPR005786">
    <property type="entry name" value="B_amino_transII"/>
</dbReference>
<evidence type="ECO:0000256" key="8">
    <source>
        <dbReference type="ARBA" id="ARBA00022576"/>
    </source>
</evidence>
<dbReference type="AlphaFoldDB" id="A0A2W5T0H8"/>
<evidence type="ECO:0000256" key="3">
    <source>
        <dbReference type="ARBA" id="ARBA00004824"/>
    </source>
</evidence>
<comment type="cofactor">
    <cofactor evidence="1">
        <name>pyridoxal 5'-phosphate</name>
        <dbReference type="ChEBI" id="CHEBI:597326"/>
    </cofactor>
</comment>
<dbReference type="GO" id="GO:0009099">
    <property type="term" value="P:L-valine biosynthetic process"/>
    <property type="evidence" value="ECO:0007669"/>
    <property type="project" value="UniProtKB-UniPathway"/>
</dbReference>
<dbReference type="InterPro" id="IPR036038">
    <property type="entry name" value="Aminotransferase-like"/>
</dbReference>
<dbReference type="GO" id="GO:0009098">
    <property type="term" value="P:L-leucine biosynthetic process"/>
    <property type="evidence" value="ECO:0007669"/>
    <property type="project" value="UniProtKB-UniPathway"/>
</dbReference>
<dbReference type="InterPro" id="IPR043131">
    <property type="entry name" value="BCAT-like_N"/>
</dbReference>
<dbReference type="PANTHER" id="PTHR11825">
    <property type="entry name" value="SUBGROUP IIII AMINOTRANSFERASE"/>
    <property type="match status" value="1"/>
</dbReference>
<evidence type="ECO:0000256" key="4">
    <source>
        <dbReference type="ARBA" id="ARBA00004931"/>
    </source>
</evidence>
<dbReference type="InterPro" id="IPR043132">
    <property type="entry name" value="BCAT-like_C"/>
</dbReference>
<dbReference type="GO" id="GO:0004084">
    <property type="term" value="F:branched-chain-amino-acid transaminase activity"/>
    <property type="evidence" value="ECO:0007669"/>
    <property type="project" value="UniProtKB-EC"/>
</dbReference>
<comment type="pathway">
    <text evidence="3">Amino-acid biosynthesis; L-isoleucine biosynthesis; L-isoleucine from 2-oxobutanoate: step 4/4.</text>
</comment>
<dbReference type="CDD" id="cd01557">
    <property type="entry name" value="BCAT_beta_family"/>
    <property type="match status" value="1"/>
</dbReference>
<evidence type="ECO:0000256" key="16">
    <source>
        <dbReference type="PIRSR" id="PIRSR006468-1"/>
    </source>
</evidence>
<name>A0A2W5T0H8_9BACT</name>
<protein>
    <recommendedName>
        <fullName evidence="7">branched-chain-amino-acid transaminase</fullName>
        <ecNumber evidence="7">2.6.1.42</ecNumber>
    </recommendedName>
</protein>
<dbReference type="InterPro" id="IPR001544">
    <property type="entry name" value="Aminotrans_IV"/>
</dbReference>
<evidence type="ECO:0000256" key="14">
    <source>
        <dbReference type="ARBA" id="ARBA00048798"/>
    </source>
</evidence>
<reference evidence="17 18" key="1">
    <citation type="submission" date="2017-08" db="EMBL/GenBank/DDBJ databases">
        <title>Infants hospitalized years apart are colonized by the same room-sourced microbial strains.</title>
        <authorList>
            <person name="Brooks B."/>
            <person name="Olm M.R."/>
            <person name="Firek B.A."/>
            <person name="Baker R."/>
            <person name="Thomas B.C."/>
            <person name="Morowitz M.J."/>
            <person name="Banfield J.F."/>
        </authorList>
    </citation>
    <scope>NUCLEOTIDE SEQUENCE [LARGE SCALE GENOMIC DNA]</scope>
    <source>
        <strain evidence="17">S2_003_000_R2_14</strain>
    </source>
</reference>
<evidence type="ECO:0000256" key="9">
    <source>
        <dbReference type="ARBA" id="ARBA00022605"/>
    </source>
</evidence>
<organism evidence="17 18">
    <name type="scientific">Archangium gephyra</name>
    <dbReference type="NCBI Taxonomy" id="48"/>
    <lineage>
        <taxon>Bacteria</taxon>
        <taxon>Pseudomonadati</taxon>
        <taxon>Myxococcota</taxon>
        <taxon>Myxococcia</taxon>
        <taxon>Myxococcales</taxon>
        <taxon>Cystobacterineae</taxon>
        <taxon>Archangiaceae</taxon>
        <taxon>Archangium</taxon>
    </lineage>
</organism>
<dbReference type="SUPFAM" id="SSF56752">
    <property type="entry name" value="D-aminoacid aminotransferase-like PLP-dependent enzymes"/>
    <property type="match status" value="1"/>
</dbReference>
<dbReference type="UniPathway" id="UPA00049">
    <property type="reaction ID" value="UER00062"/>
</dbReference>
<dbReference type="UniPathway" id="UPA00048">
    <property type="reaction ID" value="UER00073"/>
</dbReference>
<dbReference type="EC" id="2.6.1.42" evidence="7"/>
<dbReference type="PIRSF" id="PIRSF006468">
    <property type="entry name" value="BCAT1"/>
    <property type="match status" value="1"/>
</dbReference>
<comment type="catalytic activity">
    <reaction evidence="14">
        <text>L-isoleucine + 2-oxoglutarate = (S)-3-methyl-2-oxopentanoate + L-glutamate</text>
        <dbReference type="Rhea" id="RHEA:24801"/>
        <dbReference type="ChEBI" id="CHEBI:16810"/>
        <dbReference type="ChEBI" id="CHEBI:29985"/>
        <dbReference type="ChEBI" id="CHEBI:35146"/>
        <dbReference type="ChEBI" id="CHEBI:58045"/>
        <dbReference type="EC" id="2.6.1.42"/>
    </reaction>
</comment>
<sequence>MEPRIHTAVHAKPKPPESELGFGQVFTDHMFAMEFDAGVGWHDARLQPYAPFALDPAAVVLHYGQATFEAVRAYRGADGRVRLFRPHAHAKRMIAGAPRLCMEVPSEQHVVSSMRALARLDADWIPASEGASLYLRPTVIASEAFLGVQPSEQYRYFVIATPMRGYFGGRGLDTVRIWIETGHVRAPRGGLGAAKTPGVYAASLEATRRAQARGYDQVLWLDSVEHQFVEELGTMNICFVIGRTLVTPPLSDSIFAGVTRDAVLTLAREFGLTVEERPFSLKELSVAHRGGVLTEVFGTGTAVSIAPVTELANDDHSLVIRQGTPGPIARALHAELSAIQRGVKEDRHGWMVDVD</sequence>
<comment type="function">
    <text evidence="2">Acts on leucine, isoleucine and valine.</text>
</comment>
<dbReference type="EMBL" id="QFQP01000030">
    <property type="protein sequence ID" value="PZR07537.1"/>
    <property type="molecule type" value="Genomic_DNA"/>
</dbReference>
<dbReference type="NCBIfam" id="TIGR01123">
    <property type="entry name" value="ilvE_II"/>
    <property type="match status" value="1"/>
</dbReference>
<evidence type="ECO:0000256" key="1">
    <source>
        <dbReference type="ARBA" id="ARBA00001933"/>
    </source>
</evidence>
<comment type="similarity">
    <text evidence="6">Belongs to the class-IV pyridoxal-phosphate-dependent aminotransferase family.</text>
</comment>
<comment type="pathway">
    <text evidence="4">Amino-acid biosynthesis; L-valine biosynthesis; L-valine from pyruvate: step 4/4.</text>
</comment>
<evidence type="ECO:0000256" key="13">
    <source>
        <dbReference type="ARBA" id="ARBA00048212"/>
    </source>
</evidence>